<keyword evidence="5" id="KW-1185">Reference proteome</keyword>
<dbReference type="InterPro" id="IPR029058">
    <property type="entry name" value="AB_hydrolase_fold"/>
</dbReference>
<reference evidence="4 5" key="1">
    <citation type="submission" date="2024-07" db="EMBL/GenBank/DDBJ databases">
        <title>Section-level genome sequencing and comparative genomics of Aspergillus sections Usti and Cavernicolus.</title>
        <authorList>
            <consortium name="Lawrence Berkeley National Laboratory"/>
            <person name="Nybo J.L."/>
            <person name="Vesth T.C."/>
            <person name="Theobald S."/>
            <person name="Frisvad J.C."/>
            <person name="Larsen T.O."/>
            <person name="Kjaerboelling I."/>
            <person name="Rothschild-Mancinelli K."/>
            <person name="Lyhne E.K."/>
            <person name="Kogle M.E."/>
            <person name="Barry K."/>
            <person name="Clum A."/>
            <person name="Na H."/>
            <person name="Ledsgaard L."/>
            <person name="Lin J."/>
            <person name="Lipzen A."/>
            <person name="Kuo A."/>
            <person name="Riley R."/>
            <person name="Mondo S."/>
            <person name="Labutti K."/>
            <person name="Haridas S."/>
            <person name="Pangalinan J."/>
            <person name="Salamov A.A."/>
            <person name="Simmons B.A."/>
            <person name="Magnuson J.K."/>
            <person name="Chen J."/>
            <person name="Drula E."/>
            <person name="Henrissat B."/>
            <person name="Wiebenga A."/>
            <person name="Lubbers R.J."/>
            <person name="Gomes A.C."/>
            <person name="Macurrencykelacurrency M.R."/>
            <person name="Stajich J."/>
            <person name="Grigoriev I.V."/>
            <person name="Mortensen U.H."/>
            <person name="De Vries R.P."/>
            <person name="Baker S.E."/>
            <person name="Andersen M.R."/>
        </authorList>
    </citation>
    <scope>NUCLEOTIDE SEQUENCE [LARGE SCALE GENOMIC DNA]</scope>
    <source>
        <strain evidence="4 5">CBS 449.75</strain>
    </source>
</reference>
<evidence type="ECO:0000256" key="1">
    <source>
        <dbReference type="ARBA" id="ARBA00022801"/>
    </source>
</evidence>
<dbReference type="Proteomes" id="UP001610432">
    <property type="component" value="Unassembled WGS sequence"/>
</dbReference>
<feature type="region of interest" description="Disordered" evidence="2">
    <location>
        <begin position="114"/>
        <end position="135"/>
    </location>
</feature>
<evidence type="ECO:0000256" key="2">
    <source>
        <dbReference type="SAM" id="MobiDB-lite"/>
    </source>
</evidence>
<accession>A0ABR4LCC7</accession>
<feature type="compositionally biased region" description="Low complexity" evidence="2">
    <location>
        <begin position="121"/>
        <end position="135"/>
    </location>
</feature>
<name>A0ABR4LCC7_9EURO</name>
<dbReference type="GeneID" id="98145518"/>
<sequence length="224" mass="24351">MLCVDYRLAPEHPFPTPLDDCYTALIWLHEHARELNVDATRIGLYGDSAGGGLAAGVALLARDRGLSPPLAKQVLVAPMLDDRIATHDAELAPFLVFSYDDKITSWAAYLGPSTRTGTHDSLSSSRPITNTSSSNNAVPAPICKYAAPARETDLVGLPATYLEVGELDCFRDEVLDYTRRLVSTGVGVEFHLYPGCFHAFDVFVPNAGVSQRAKTNLIRALRSF</sequence>
<dbReference type="InterPro" id="IPR050300">
    <property type="entry name" value="GDXG_lipolytic_enzyme"/>
</dbReference>
<organism evidence="4 5">
    <name type="scientific">Aspergillus lucknowensis</name>
    <dbReference type="NCBI Taxonomy" id="176173"/>
    <lineage>
        <taxon>Eukaryota</taxon>
        <taxon>Fungi</taxon>
        <taxon>Dikarya</taxon>
        <taxon>Ascomycota</taxon>
        <taxon>Pezizomycotina</taxon>
        <taxon>Eurotiomycetes</taxon>
        <taxon>Eurotiomycetidae</taxon>
        <taxon>Eurotiales</taxon>
        <taxon>Aspergillaceae</taxon>
        <taxon>Aspergillus</taxon>
        <taxon>Aspergillus subgen. Nidulantes</taxon>
    </lineage>
</organism>
<evidence type="ECO:0000313" key="4">
    <source>
        <dbReference type="EMBL" id="KAL2862194.1"/>
    </source>
</evidence>
<dbReference type="InterPro" id="IPR013094">
    <property type="entry name" value="AB_hydrolase_3"/>
</dbReference>
<gene>
    <name evidence="4" type="ORF">BJX67DRAFT_366816</name>
</gene>
<dbReference type="EMBL" id="JBFXLQ010000071">
    <property type="protein sequence ID" value="KAL2862194.1"/>
    <property type="molecule type" value="Genomic_DNA"/>
</dbReference>
<comment type="caution">
    <text evidence="4">The sequence shown here is derived from an EMBL/GenBank/DDBJ whole genome shotgun (WGS) entry which is preliminary data.</text>
</comment>
<dbReference type="PANTHER" id="PTHR48081:SF8">
    <property type="entry name" value="ALPHA_BETA HYDROLASE FOLD-3 DOMAIN-CONTAINING PROTEIN-RELATED"/>
    <property type="match status" value="1"/>
</dbReference>
<feature type="domain" description="Alpha/beta hydrolase fold-3" evidence="3">
    <location>
        <begin position="2"/>
        <end position="200"/>
    </location>
</feature>
<evidence type="ECO:0000259" key="3">
    <source>
        <dbReference type="Pfam" id="PF07859"/>
    </source>
</evidence>
<keyword evidence="1 4" id="KW-0378">Hydrolase</keyword>
<dbReference type="PANTHER" id="PTHR48081">
    <property type="entry name" value="AB HYDROLASE SUPERFAMILY PROTEIN C4A8.06C"/>
    <property type="match status" value="1"/>
</dbReference>
<protein>
    <submittedName>
        <fullName evidence="4">Alpha/Beta hydrolase protein</fullName>
    </submittedName>
</protein>
<dbReference type="GO" id="GO:0016787">
    <property type="term" value="F:hydrolase activity"/>
    <property type="evidence" value="ECO:0007669"/>
    <property type="project" value="UniProtKB-KW"/>
</dbReference>
<dbReference type="RefSeq" id="XP_070881173.1">
    <property type="nucleotide sequence ID" value="XM_071030446.1"/>
</dbReference>
<dbReference type="SUPFAM" id="SSF53474">
    <property type="entry name" value="alpha/beta-Hydrolases"/>
    <property type="match status" value="1"/>
</dbReference>
<proteinExistence type="predicted"/>
<dbReference type="Gene3D" id="3.40.50.1820">
    <property type="entry name" value="alpha/beta hydrolase"/>
    <property type="match status" value="1"/>
</dbReference>
<evidence type="ECO:0000313" key="5">
    <source>
        <dbReference type="Proteomes" id="UP001610432"/>
    </source>
</evidence>
<dbReference type="Pfam" id="PF07859">
    <property type="entry name" value="Abhydrolase_3"/>
    <property type="match status" value="1"/>
</dbReference>